<dbReference type="EMBL" id="KB202199">
    <property type="protein sequence ID" value="ESO91864.1"/>
    <property type="molecule type" value="Genomic_DNA"/>
</dbReference>
<sequence length="164" mass="18861">MASEAGGERKRLKENSTQSEGGPLIDITEFSEVVDSLKQKMDSMMTKDDMKEMMGDMIGVIYKQVKDAFQSDLKDIVDKTNENYFDLLKATIKNSQEYHVDCDPQILWDLVKMDIRGETIKYATNKKKQDLKNLKELEQKLENLSNTNPPSSRIDEQISKTFII</sequence>
<dbReference type="GeneID" id="20239336"/>
<evidence type="ECO:0000256" key="1">
    <source>
        <dbReference type="SAM" id="Coils"/>
    </source>
</evidence>
<protein>
    <submittedName>
        <fullName evidence="3">Uncharacterized protein</fullName>
    </submittedName>
</protein>
<reference evidence="3 4" key="1">
    <citation type="journal article" date="2013" name="Nature">
        <title>Insights into bilaterian evolution from three spiralian genomes.</title>
        <authorList>
            <person name="Simakov O."/>
            <person name="Marletaz F."/>
            <person name="Cho S.J."/>
            <person name="Edsinger-Gonzales E."/>
            <person name="Havlak P."/>
            <person name="Hellsten U."/>
            <person name="Kuo D.H."/>
            <person name="Larsson T."/>
            <person name="Lv J."/>
            <person name="Arendt D."/>
            <person name="Savage R."/>
            <person name="Osoegawa K."/>
            <person name="de Jong P."/>
            <person name="Grimwood J."/>
            <person name="Chapman J.A."/>
            <person name="Shapiro H."/>
            <person name="Aerts A."/>
            <person name="Otillar R.P."/>
            <person name="Terry A.Y."/>
            <person name="Boore J.L."/>
            <person name="Grigoriev I.V."/>
            <person name="Lindberg D.R."/>
            <person name="Seaver E.C."/>
            <person name="Weisblat D.A."/>
            <person name="Putnam N.H."/>
            <person name="Rokhsar D.S."/>
        </authorList>
    </citation>
    <scope>NUCLEOTIDE SEQUENCE [LARGE SCALE GENOMIC DNA]</scope>
</reference>
<gene>
    <name evidence="3" type="ORF">LOTGIDRAFT_163225</name>
</gene>
<dbReference type="CTD" id="20239336"/>
<dbReference type="AlphaFoldDB" id="V4BSG3"/>
<proteinExistence type="predicted"/>
<evidence type="ECO:0000313" key="3">
    <source>
        <dbReference type="EMBL" id="ESO91864.1"/>
    </source>
</evidence>
<feature type="coiled-coil region" evidence="1">
    <location>
        <begin position="120"/>
        <end position="147"/>
    </location>
</feature>
<evidence type="ECO:0000256" key="2">
    <source>
        <dbReference type="SAM" id="MobiDB-lite"/>
    </source>
</evidence>
<feature type="region of interest" description="Disordered" evidence="2">
    <location>
        <begin position="1"/>
        <end position="24"/>
    </location>
</feature>
<keyword evidence="1" id="KW-0175">Coiled coil</keyword>
<feature type="compositionally biased region" description="Basic and acidic residues" evidence="2">
    <location>
        <begin position="1"/>
        <end position="14"/>
    </location>
</feature>
<dbReference type="Proteomes" id="UP000030746">
    <property type="component" value="Unassembled WGS sequence"/>
</dbReference>
<dbReference type="HOGENOM" id="CLU_1620913_0_0_1"/>
<dbReference type="RefSeq" id="XP_009057534.1">
    <property type="nucleotide sequence ID" value="XM_009059286.1"/>
</dbReference>
<organism evidence="3 4">
    <name type="scientific">Lottia gigantea</name>
    <name type="common">Giant owl limpet</name>
    <dbReference type="NCBI Taxonomy" id="225164"/>
    <lineage>
        <taxon>Eukaryota</taxon>
        <taxon>Metazoa</taxon>
        <taxon>Spiralia</taxon>
        <taxon>Lophotrochozoa</taxon>
        <taxon>Mollusca</taxon>
        <taxon>Gastropoda</taxon>
        <taxon>Patellogastropoda</taxon>
        <taxon>Lottioidea</taxon>
        <taxon>Lottiidae</taxon>
        <taxon>Lottia</taxon>
    </lineage>
</organism>
<dbReference type="KEGG" id="lgi:LOTGIDRAFT_163225"/>
<name>V4BSG3_LOTGI</name>
<keyword evidence="4" id="KW-1185">Reference proteome</keyword>
<evidence type="ECO:0000313" key="4">
    <source>
        <dbReference type="Proteomes" id="UP000030746"/>
    </source>
</evidence>
<accession>V4BSG3</accession>